<keyword evidence="3" id="KW-0540">Nuclease</keyword>
<dbReference type="RefSeq" id="WP_154439217.1">
    <property type="nucleotide sequence ID" value="NZ_JAHLPJ010000001.1"/>
</dbReference>
<keyword evidence="3" id="KW-0269">Exonuclease</keyword>
<comment type="caution">
    <text evidence="3">The sequence shown here is derived from an EMBL/GenBank/DDBJ whole genome shotgun (WGS) entry which is preliminary data.</text>
</comment>
<keyword evidence="4" id="KW-1185">Reference proteome</keyword>
<dbReference type="PANTHER" id="PTHR30337:SF7">
    <property type="entry name" value="PHOSPHOESTERASE"/>
    <property type="match status" value="1"/>
</dbReference>
<evidence type="ECO:0000313" key="4">
    <source>
        <dbReference type="Proteomes" id="UP000469523"/>
    </source>
</evidence>
<proteinExistence type="predicted"/>
<dbReference type="InterPro" id="IPR004843">
    <property type="entry name" value="Calcineurin-like_PHP"/>
</dbReference>
<dbReference type="Proteomes" id="UP000469523">
    <property type="component" value="Unassembled WGS sequence"/>
</dbReference>
<dbReference type="PANTHER" id="PTHR30337">
    <property type="entry name" value="COMPONENT OF ATP-DEPENDENT DSDNA EXONUCLEASE"/>
    <property type="match status" value="1"/>
</dbReference>
<reference evidence="3 4" key="1">
    <citation type="submission" date="2019-09" db="EMBL/GenBank/DDBJ databases">
        <title>In-depth cultivation of the pig gut microbiome towards novel bacterial diversity and tailored functional studies.</title>
        <authorList>
            <person name="Wylensek D."/>
            <person name="Hitch T.C.A."/>
            <person name="Clavel T."/>
        </authorList>
    </citation>
    <scope>NUCLEOTIDE SEQUENCE [LARGE SCALE GENOMIC DNA]</scope>
    <source>
        <strain evidence="3 4">WCA3-693-APC-4?</strain>
    </source>
</reference>
<gene>
    <name evidence="3" type="ORF">FYJ83_04870</name>
</gene>
<dbReference type="EMBL" id="VUNQ01000007">
    <property type="protein sequence ID" value="MSU00799.1"/>
    <property type="molecule type" value="Genomic_DNA"/>
</dbReference>
<dbReference type="CDD" id="cd00840">
    <property type="entry name" value="MPP_Mre11_N"/>
    <property type="match status" value="1"/>
</dbReference>
<name>A0A6N7XFN5_9FIRM</name>
<dbReference type="SUPFAM" id="SSF56300">
    <property type="entry name" value="Metallo-dependent phosphatases"/>
    <property type="match status" value="1"/>
</dbReference>
<dbReference type="InterPro" id="IPR050535">
    <property type="entry name" value="DNA_Repair-Maintenance_Comp"/>
</dbReference>
<dbReference type="Pfam" id="PF00149">
    <property type="entry name" value="Metallophos"/>
    <property type="match status" value="1"/>
</dbReference>
<organism evidence="3 4">
    <name type="scientific">Tissierella pigra</name>
    <dbReference type="NCBI Taxonomy" id="2607614"/>
    <lineage>
        <taxon>Bacteria</taxon>
        <taxon>Bacillati</taxon>
        <taxon>Bacillota</taxon>
        <taxon>Tissierellia</taxon>
        <taxon>Tissierellales</taxon>
        <taxon>Tissierellaceae</taxon>
        <taxon>Tissierella</taxon>
    </lineage>
</organism>
<evidence type="ECO:0000313" key="3">
    <source>
        <dbReference type="EMBL" id="MSU00799.1"/>
    </source>
</evidence>
<evidence type="ECO:0000256" key="1">
    <source>
        <dbReference type="ARBA" id="ARBA00022801"/>
    </source>
</evidence>
<dbReference type="AlphaFoldDB" id="A0A6N7XFN5"/>
<accession>A0A6N7XFN5</accession>
<dbReference type="GO" id="GO:0004527">
    <property type="term" value="F:exonuclease activity"/>
    <property type="evidence" value="ECO:0007669"/>
    <property type="project" value="UniProtKB-KW"/>
</dbReference>
<dbReference type="InterPro" id="IPR041796">
    <property type="entry name" value="Mre11_N"/>
</dbReference>
<keyword evidence="1" id="KW-0378">Hydrolase</keyword>
<evidence type="ECO:0000259" key="2">
    <source>
        <dbReference type="Pfam" id="PF00149"/>
    </source>
</evidence>
<feature type="domain" description="Calcineurin-like phosphoesterase" evidence="2">
    <location>
        <begin position="3"/>
        <end position="194"/>
    </location>
</feature>
<dbReference type="Gene3D" id="3.60.21.10">
    <property type="match status" value="1"/>
</dbReference>
<dbReference type="InterPro" id="IPR029052">
    <property type="entry name" value="Metallo-depent_PP-like"/>
</dbReference>
<protein>
    <submittedName>
        <fullName evidence="3">DNA repair exonuclease</fullName>
    </submittedName>
</protein>
<sequence>MVRFIHTGDLHLGLKFRNVSFEKEKAAERRRELWTTFERIVQYGKDNKVDFLLIAGDLFEEAYFTISDITRIRDTFRNAENINIIISAGNHDYRGRKSLYDKIEWTENVTIFNGSKIQNKEFKDLNTVIYGYSWDTVEIKENNLFSEITVDTTKNNILVLHGDLGHGSTYLPLKIGELNRLNMDYIALGHIHKPQIISKNIAYSGCPEPLDFGEIGERGIIEGVIENKETKIKLTPFSKRKFMETNITINEDMGYIDILESIRNLDIGNKSMDFFRINLSGFLRKDLEIKNLEKDLYNDFYHLEIIDNTIWDYNLDELEEENKYNIIGKFINTMKDKGLDDPVVKDALYTGLEVLLKGR</sequence>